<evidence type="ECO:0000256" key="9">
    <source>
        <dbReference type="ARBA" id="ARBA00023242"/>
    </source>
</evidence>
<name>A0AAV9PRT6_9PEZI</name>
<evidence type="ECO:0000313" key="14">
    <source>
        <dbReference type="Proteomes" id="UP001337655"/>
    </source>
</evidence>
<feature type="compositionally biased region" description="Basic and acidic residues" evidence="11">
    <location>
        <begin position="751"/>
        <end position="761"/>
    </location>
</feature>
<protein>
    <recommendedName>
        <fullName evidence="4">Structural maintenance of chromosomes protein 5</fullName>
    </recommendedName>
</protein>
<evidence type="ECO:0000313" key="13">
    <source>
        <dbReference type="EMBL" id="KAK5175055.1"/>
    </source>
</evidence>
<feature type="coiled-coil region" evidence="10">
    <location>
        <begin position="321"/>
        <end position="348"/>
    </location>
</feature>
<keyword evidence="7" id="KW-0067">ATP-binding</keyword>
<evidence type="ECO:0000256" key="1">
    <source>
        <dbReference type="ARBA" id="ARBA00004123"/>
    </source>
</evidence>
<dbReference type="GO" id="GO:0030915">
    <property type="term" value="C:Smc5-Smc6 complex"/>
    <property type="evidence" value="ECO:0007669"/>
    <property type="project" value="TreeGrafter"/>
</dbReference>
<dbReference type="GO" id="GO:0005634">
    <property type="term" value="C:nucleus"/>
    <property type="evidence" value="ECO:0007669"/>
    <property type="project" value="UniProtKB-SubCell"/>
</dbReference>
<dbReference type="Gene3D" id="1.10.287.950">
    <property type="entry name" value="Methyl-accepting chemotaxis protein"/>
    <property type="match status" value="1"/>
</dbReference>
<dbReference type="GO" id="GO:0003697">
    <property type="term" value="F:single-stranded DNA binding"/>
    <property type="evidence" value="ECO:0007669"/>
    <property type="project" value="TreeGrafter"/>
</dbReference>
<feature type="coiled-coil region" evidence="10">
    <location>
        <begin position="833"/>
        <end position="860"/>
    </location>
</feature>
<dbReference type="RefSeq" id="XP_064663693.1">
    <property type="nucleotide sequence ID" value="XM_064797459.1"/>
</dbReference>
<feature type="region of interest" description="Disordered" evidence="11">
    <location>
        <begin position="1"/>
        <end position="79"/>
    </location>
</feature>
<dbReference type="SUPFAM" id="SSF52540">
    <property type="entry name" value="P-loop containing nucleoside triphosphate hydrolases"/>
    <property type="match status" value="1"/>
</dbReference>
<dbReference type="InterPro" id="IPR027417">
    <property type="entry name" value="P-loop_NTPase"/>
</dbReference>
<comment type="subcellular location">
    <subcellularLocation>
        <location evidence="2">Chromosome</location>
    </subcellularLocation>
    <subcellularLocation>
        <location evidence="1">Nucleus</location>
    </subcellularLocation>
</comment>
<keyword evidence="14" id="KW-1185">Reference proteome</keyword>
<gene>
    <name evidence="13" type="primary">SMC5</name>
    <name evidence="13" type="ORF">LTR77_000192</name>
</gene>
<dbReference type="Gene3D" id="3.40.50.300">
    <property type="entry name" value="P-loop containing nucleotide triphosphate hydrolases"/>
    <property type="match status" value="2"/>
</dbReference>
<feature type="compositionally biased region" description="Acidic residues" evidence="11">
    <location>
        <begin position="45"/>
        <end position="56"/>
    </location>
</feature>
<dbReference type="Pfam" id="PF02463">
    <property type="entry name" value="SMC_N"/>
    <property type="match status" value="1"/>
</dbReference>
<dbReference type="GeneID" id="89921543"/>
<comment type="caution">
    <text evidence="13">The sequence shown here is derived from an EMBL/GenBank/DDBJ whole genome shotgun (WGS) entry which is preliminary data.</text>
</comment>
<feature type="region of interest" description="Disordered" evidence="11">
    <location>
        <begin position="751"/>
        <end position="770"/>
    </location>
</feature>
<proteinExistence type="inferred from homology"/>
<dbReference type="GO" id="GO:0000724">
    <property type="term" value="P:double-strand break repair via homologous recombination"/>
    <property type="evidence" value="ECO:0007669"/>
    <property type="project" value="TreeGrafter"/>
</dbReference>
<dbReference type="EMBL" id="JAVRRT010000001">
    <property type="protein sequence ID" value="KAK5175055.1"/>
    <property type="molecule type" value="Genomic_DNA"/>
</dbReference>
<feature type="compositionally biased region" description="Acidic residues" evidence="11">
    <location>
        <begin position="14"/>
        <end position="26"/>
    </location>
</feature>
<feature type="region of interest" description="Disordered" evidence="11">
    <location>
        <begin position="252"/>
        <end position="286"/>
    </location>
</feature>
<dbReference type="Proteomes" id="UP001337655">
    <property type="component" value="Unassembled WGS sequence"/>
</dbReference>
<sequence>MSGSVTPARRPREEDDSDIEDFEPSVDGEGSARSTGRKRARVGDDYGEEDANDDSESERGSLLPDSFRRSPKTTGRGVDLLNTRSTAQKHQPGSIVRVTLTNFVTYTKAEFHPGPNLNMIIGPNGTGKSTLVCAICLGLGWGTVHLGRAKDLGEFVKHGAKRAEIEIELAKDPARHEDNPVITTRITKDGNKAEFAIDQKKSNKKGVQQLARSFSIQVDNLCQFLPQDRVVEFAGLSPEALLVHTQRAAAPEHMSEWHDSLKDMRKEQRSQQQEQQKLLESLKQDEGRQRLQEADVIRMRERSELQQRQATLEKLRPFPKYAAAVARHLEAKNRKKEAERELRRLEARLQPNLHAVQAKEAYHERVGKVVSLRQRLAQRQEGTVSDNRKKIVEISEKIDDCTNEIQTEKQNNKAVHEKANRLKREISALQRHMENPPEPFDPAEMNERNRELTRRIREITDGGREIQEEIRNLNGQARQRQTIVEQCQKDRESLQSQAGQQANKLRQVSRDAAVAWDWIQTHRDQFKGEVYGPPIIECTMKDSRNASAVESVVQDGEKLAFTVTTQEDFDMLNRQLYTTMKLSKINIRASIHALSTFDPPLRSDDLRQYGLECWVVDLIEGPDAVLAMLCDNSRLHQTAFTARDITDAQYEALKRTSLSSWVTASNTYQIARRREYGEQATSTRVNPLKPARYFTDAPVDRQHEDELNAREREAKGEIGEIRQKHEELKTEGTGYKERLNQLREEQKRITEEKEVKQRQHSEFNGLPAKEQRAQEQLRNAQQQIDGSLERRRRIVERGDNLTVSKGQLVLDYANSVEALRGLHVQLYEAEILQLEAKSDLDQLQAQHAEEQRLLQERTDEVAQLTEVSRTLLEAGRRLQVDCRGIGEDLNDAGHEVLNEVVTEGKWTEDQLETEIESVTTRIQLTSGNGNQNTIREFEERASRIETKCAKLRDIEAHLRDLFNRIEELRGKWEPKLDELVAQISEAFAENFTRIQSAGEVAVHKDDDFEQWAIQIKVKFRENEQLSVLDSHRQSGGERAVSTIFYLMALQSLARAPFRVVDEINQGMDPRNERLVHSRMVEIACAEHTSQYFLITPKLLNGLTYHPNMKVHCIASGEYMPSDHRELDFAALAQKALAVRRGGNVEVAG</sequence>
<feature type="compositionally biased region" description="Basic and acidic residues" evidence="11">
    <location>
        <begin position="253"/>
        <end position="269"/>
    </location>
</feature>
<keyword evidence="6" id="KW-0547">Nucleotide-binding</keyword>
<evidence type="ECO:0000256" key="4">
    <source>
        <dbReference type="ARBA" id="ARBA00018687"/>
    </source>
</evidence>
<organism evidence="13 14">
    <name type="scientific">Saxophila tyrrhenica</name>
    <dbReference type="NCBI Taxonomy" id="1690608"/>
    <lineage>
        <taxon>Eukaryota</taxon>
        <taxon>Fungi</taxon>
        <taxon>Dikarya</taxon>
        <taxon>Ascomycota</taxon>
        <taxon>Pezizomycotina</taxon>
        <taxon>Dothideomycetes</taxon>
        <taxon>Dothideomycetidae</taxon>
        <taxon>Mycosphaerellales</taxon>
        <taxon>Extremaceae</taxon>
        <taxon>Saxophila</taxon>
    </lineage>
</organism>
<accession>A0AAV9PRT6</accession>
<feature type="domain" description="RecF/RecN/SMC N-terminal" evidence="12">
    <location>
        <begin position="95"/>
        <end position="1095"/>
    </location>
</feature>
<evidence type="ECO:0000256" key="10">
    <source>
        <dbReference type="SAM" id="Coils"/>
    </source>
</evidence>
<evidence type="ECO:0000256" key="6">
    <source>
        <dbReference type="ARBA" id="ARBA00022741"/>
    </source>
</evidence>
<keyword evidence="8 10" id="KW-0175">Coiled coil</keyword>
<evidence type="ECO:0000256" key="7">
    <source>
        <dbReference type="ARBA" id="ARBA00022840"/>
    </source>
</evidence>
<evidence type="ECO:0000256" key="8">
    <source>
        <dbReference type="ARBA" id="ARBA00023054"/>
    </source>
</evidence>
<evidence type="ECO:0000256" key="5">
    <source>
        <dbReference type="ARBA" id="ARBA00022454"/>
    </source>
</evidence>
<dbReference type="PANTHER" id="PTHR45916">
    <property type="entry name" value="STRUCTURAL MAINTENANCE OF CHROMOSOMES PROTEIN 5"/>
    <property type="match status" value="1"/>
</dbReference>
<dbReference type="GO" id="GO:0005524">
    <property type="term" value="F:ATP binding"/>
    <property type="evidence" value="ECO:0007669"/>
    <property type="project" value="UniProtKB-KW"/>
</dbReference>
<evidence type="ECO:0000259" key="12">
    <source>
        <dbReference type="Pfam" id="PF02463"/>
    </source>
</evidence>
<comment type="similarity">
    <text evidence="3">Belongs to the SMC family. SMC5 subfamily.</text>
</comment>
<keyword evidence="5" id="KW-0158">Chromosome</keyword>
<evidence type="ECO:0000256" key="3">
    <source>
        <dbReference type="ARBA" id="ARBA00010171"/>
    </source>
</evidence>
<dbReference type="FunFam" id="3.40.50.300:FF:001301">
    <property type="entry name" value="Structural maintenance of chromosomes 5"/>
    <property type="match status" value="1"/>
</dbReference>
<dbReference type="InterPro" id="IPR003395">
    <property type="entry name" value="RecF/RecN/SMC_N"/>
</dbReference>
<feature type="compositionally biased region" description="Low complexity" evidence="11">
    <location>
        <begin position="270"/>
        <end position="279"/>
    </location>
</feature>
<feature type="coiled-coil region" evidence="10">
    <location>
        <begin position="391"/>
        <end position="432"/>
    </location>
</feature>
<keyword evidence="9" id="KW-0539">Nucleus</keyword>
<evidence type="ECO:0000256" key="2">
    <source>
        <dbReference type="ARBA" id="ARBA00004286"/>
    </source>
</evidence>
<evidence type="ECO:0000256" key="11">
    <source>
        <dbReference type="SAM" id="MobiDB-lite"/>
    </source>
</evidence>
<dbReference type="AlphaFoldDB" id="A0AAV9PRT6"/>
<dbReference type="PANTHER" id="PTHR45916:SF1">
    <property type="entry name" value="STRUCTURAL MAINTENANCE OF CHROMOSOMES PROTEIN 5"/>
    <property type="match status" value="1"/>
</dbReference>
<feature type="coiled-coil region" evidence="10">
    <location>
        <begin position="934"/>
        <end position="971"/>
    </location>
</feature>
<reference evidence="13 14" key="1">
    <citation type="submission" date="2023-08" db="EMBL/GenBank/DDBJ databases">
        <title>Black Yeasts Isolated from many extreme environments.</title>
        <authorList>
            <person name="Coleine C."/>
            <person name="Stajich J.E."/>
            <person name="Selbmann L."/>
        </authorList>
    </citation>
    <scope>NUCLEOTIDE SEQUENCE [LARGE SCALE GENOMIC DNA]</scope>
    <source>
        <strain evidence="13 14">CCFEE 5935</strain>
    </source>
</reference>